<gene>
    <name evidence="3" type="ORF">JCM15548_13198</name>
</gene>
<feature type="signal peptide" evidence="1">
    <location>
        <begin position="1"/>
        <end position="20"/>
    </location>
</feature>
<dbReference type="SUPFAM" id="SSF159594">
    <property type="entry name" value="XCC0632-like"/>
    <property type="match status" value="1"/>
</dbReference>
<dbReference type="InterPro" id="IPR005586">
    <property type="entry name" value="ABC_trans_aux"/>
</dbReference>
<organism evidence="3 4">
    <name type="scientific">Geofilum rubicundum JCM 15548</name>
    <dbReference type="NCBI Taxonomy" id="1236989"/>
    <lineage>
        <taxon>Bacteria</taxon>
        <taxon>Pseudomonadati</taxon>
        <taxon>Bacteroidota</taxon>
        <taxon>Bacteroidia</taxon>
        <taxon>Marinilabiliales</taxon>
        <taxon>Marinilabiliaceae</taxon>
        <taxon>Geofilum</taxon>
    </lineage>
</organism>
<dbReference type="Pfam" id="PF03886">
    <property type="entry name" value="ABC_trans_aux"/>
    <property type="match status" value="1"/>
</dbReference>
<accession>A0A0E9M182</accession>
<evidence type="ECO:0000256" key="1">
    <source>
        <dbReference type="SAM" id="SignalP"/>
    </source>
</evidence>
<evidence type="ECO:0000259" key="2">
    <source>
        <dbReference type="Pfam" id="PF03886"/>
    </source>
</evidence>
<dbReference type="PROSITE" id="PS51257">
    <property type="entry name" value="PROKAR_LIPOPROTEIN"/>
    <property type="match status" value="1"/>
</dbReference>
<name>A0A0E9M182_9BACT</name>
<evidence type="ECO:0000313" key="4">
    <source>
        <dbReference type="Proteomes" id="UP000032900"/>
    </source>
</evidence>
<evidence type="ECO:0000313" key="3">
    <source>
        <dbReference type="EMBL" id="GAO30880.1"/>
    </source>
</evidence>
<dbReference type="EMBL" id="BAZW01000033">
    <property type="protein sequence ID" value="GAO30880.1"/>
    <property type="molecule type" value="Genomic_DNA"/>
</dbReference>
<feature type="domain" description="ABC-type transport auxiliary lipoprotein component" evidence="2">
    <location>
        <begin position="28"/>
        <end position="185"/>
    </location>
</feature>
<sequence>MSNKLLIMALLLLTASGCGSNKTVLKKYYLIEPTSEAGPSAATPVIDVLCEVADVKIAPAFATTQIALRDESHQIQYFGQHEWAVRPEEALLPLILNHFSDRQTFKRVANRFWNTPPTFTLNTKLHHIEVLQKEKAFYAHLNIEFSLVETETDRVILKHKANQERRLDEKDLNLMAQTISNLLSEELVKLTTLIEEEMSDYKPE</sequence>
<dbReference type="AlphaFoldDB" id="A0A0E9M182"/>
<proteinExistence type="predicted"/>
<keyword evidence="4" id="KW-1185">Reference proteome</keyword>
<dbReference type="Gene3D" id="3.40.50.10610">
    <property type="entry name" value="ABC-type transport auxiliary lipoprotein component"/>
    <property type="match status" value="1"/>
</dbReference>
<dbReference type="Proteomes" id="UP000032900">
    <property type="component" value="Unassembled WGS sequence"/>
</dbReference>
<feature type="chain" id="PRO_5002428711" description="ABC-type transport auxiliary lipoprotein component domain-containing protein" evidence="1">
    <location>
        <begin position="21"/>
        <end position="204"/>
    </location>
</feature>
<reference evidence="3 4" key="1">
    <citation type="journal article" date="2015" name="Microbes Environ.">
        <title>Distribution and evolution of nitrogen fixation genes in the phylum bacteroidetes.</title>
        <authorList>
            <person name="Inoue J."/>
            <person name="Oshima K."/>
            <person name="Suda W."/>
            <person name="Sakamoto M."/>
            <person name="Iino T."/>
            <person name="Noda S."/>
            <person name="Hongoh Y."/>
            <person name="Hattori M."/>
            <person name="Ohkuma M."/>
        </authorList>
    </citation>
    <scope>NUCLEOTIDE SEQUENCE [LARGE SCALE GENOMIC DNA]</scope>
    <source>
        <strain evidence="3">JCM 15548</strain>
    </source>
</reference>
<comment type="caution">
    <text evidence="3">The sequence shown here is derived from an EMBL/GenBank/DDBJ whole genome shotgun (WGS) entry which is preliminary data.</text>
</comment>
<dbReference type="RefSeq" id="WP_062126361.1">
    <property type="nucleotide sequence ID" value="NZ_BAZW01000033.1"/>
</dbReference>
<dbReference type="STRING" id="1236989.JCM15548_13198"/>
<protein>
    <recommendedName>
        <fullName evidence="2">ABC-type transport auxiliary lipoprotein component domain-containing protein</fullName>
    </recommendedName>
</protein>
<dbReference type="OrthoDB" id="5624722at2"/>
<keyword evidence="1" id="KW-0732">Signal</keyword>